<evidence type="ECO:0000313" key="1">
    <source>
        <dbReference type="EMBL" id="GFU04583.1"/>
    </source>
</evidence>
<comment type="caution">
    <text evidence="1">The sequence shown here is derived from an EMBL/GenBank/DDBJ whole genome shotgun (WGS) entry which is preliminary data.</text>
</comment>
<keyword evidence="2" id="KW-1185">Reference proteome</keyword>
<reference evidence="1" key="1">
    <citation type="submission" date="2020-08" db="EMBL/GenBank/DDBJ databases">
        <title>Multicomponent nature underlies the extraordinary mechanical properties of spider dragline silk.</title>
        <authorList>
            <person name="Kono N."/>
            <person name="Nakamura H."/>
            <person name="Mori M."/>
            <person name="Yoshida Y."/>
            <person name="Ohtoshi R."/>
            <person name="Malay A.D."/>
            <person name="Moran D.A.P."/>
            <person name="Tomita M."/>
            <person name="Numata K."/>
            <person name="Arakawa K."/>
        </authorList>
    </citation>
    <scope>NUCLEOTIDE SEQUENCE</scope>
</reference>
<protein>
    <submittedName>
        <fullName evidence="1">Uncharacterized protein</fullName>
    </submittedName>
</protein>
<proteinExistence type="predicted"/>
<evidence type="ECO:0000313" key="2">
    <source>
        <dbReference type="Proteomes" id="UP000887013"/>
    </source>
</evidence>
<dbReference type="OrthoDB" id="6457806at2759"/>
<organism evidence="1 2">
    <name type="scientific">Nephila pilipes</name>
    <name type="common">Giant wood spider</name>
    <name type="synonym">Nephila maculata</name>
    <dbReference type="NCBI Taxonomy" id="299642"/>
    <lineage>
        <taxon>Eukaryota</taxon>
        <taxon>Metazoa</taxon>
        <taxon>Ecdysozoa</taxon>
        <taxon>Arthropoda</taxon>
        <taxon>Chelicerata</taxon>
        <taxon>Arachnida</taxon>
        <taxon>Araneae</taxon>
        <taxon>Araneomorphae</taxon>
        <taxon>Entelegynae</taxon>
        <taxon>Araneoidea</taxon>
        <taxon>Nephilidae</taxon>
        <taxon>Nephila</taxon>
    </lineage>
</organism>
<dbReference type="EMBL" id="BMAW01123727">
    <property type="protein sequence ID" value="GFU04583.1"/>
    <property type="molecule type" value="Genomic_DNA"/>
</dbReference>
<dbReference type="Proteomes" id="UP000887013">
    <property type="component" value="Unassembled WGS sequence"/>
</dbReference>
<name>A0A8X6Q3H9_NEPPI</name>
<dbReference type="AlphaFoldDB" id="A0A8X6Q3H9"/>
<sequence length="99" mass="11478">MSGLLHDSSRWITSFNSNRLVGLDRYTWDFKYRYSPKSAGVRYEDRGGHGNLQRLLMILYNPTKSNVPAKMFCQLATRIVLPVRYYGSDGLHMENFGLK</sequence>
<accession>A0A8X6Q3H9</accession>
<gene>
    <name evidence="1" type="ORF">NPIL_335431</name>
</gene>